<dbReference type="InterPro" id="IPR014710">
    <property type="entry name" value="RmlC-like_jellyroll"/>
</dbReference>
<name>A0A9P1BS30_9DINO</name>
<feature type="region of interest" description="Disordered" evidence="7">
    <location>
        <begin position="367"/>
        <end position="394"/>
    </location>
</feature>
<keyword evidence="13" id="KW-1185">Reference proteome</keyword>
<dbReference type="GO" id="GO:0005952">
    <property type="term" value="C:cAMP-dependent protein kinase complex"/>
    <property type="evidence" value="ECO:0007669"/>
    <property type="project" value="TreeGrafter"/>
</dbReference>
<feature type="binding site" evidence="6">
    <location>
        <position position="1166"/>
    </location>
    <ligand>
        <name>ATP</name>
        <dbReference type="ChEBI" id="CHEBI:30616"/>
    </ligand>
</feature>
<evidence type="ECO:0000259" key="8">
    <source>
        <dbReference type="PROSITE" id="PS50011"/>
    </source>
</evidence>
<dbReference type="InterPro" id="IPR000719">
    <property type="entry name" value="Prot_kinase_dom"/>
</dbReference>
<dbReference type="SUPFAM" id="SSF56112">
    <property type="entry name" value="Protein kinase-like (PK-like)"/>
    <property type="match status" value="1"/>
</dbReference>
<organism evidence="11">
    <name type="scientific">Cladocopium goreaui</name>
    <dbReference type="NCBI Taxonomy" id="2562237"/>
    <lineage>
        <taxon>Eukaryota</taxon>
        <taxon>Sar</taxon>
        <taxon>Alveolata</taxon>
        <taxon>Dinophyceae</taxon>
        <taxon>Suessiales</taxon>
        <taxon>Symbiodiniaceae</taxon>
        <taxon>Cladocopium</taxon>
    </lineage>
</organism>
<dbReference type="Gene3D" id="2.60.120.10">
    <property type="entry name" value="Jelly Rolls"/>
    <property type="match status" value="4"/>
</dbReference>
<feature type="domain" description="Cyclic nucleotide-binding" evidence="10">
    <location>
        <begin position="392"/>
        <end position="430"/>
    </location>
</feature>
<keyword evidence="3 6" id="KW-0547">Nucleotide-binding</keyword>
<evidence type="ECO:0000313" key="11">
    <source>
        <dbReference type="EMBL" id="CAI3978297.1"/>
    </source>
</evidence>
<sequence>MTSCWSGCLNFLNGQSSKHGQVVEEMDLCREDFEEIVTFLTSVPLFKNQLPRSELPKVAMKLKRKEWRPGQEIVKQGDVGKAFYLIMSGEAAVLTSKSEELKASTRAVLRKGDYFGGRSLVEERNNVATIKPTGKDTCVTLSMSRKAFHDSGISQHLRFPKRAAIHNELPAASWKAEVVSHPKSMEETNFIANAVRRNTNLRALLHMTEEQLCMVAASAERMEIKKNEEAAYFGEVGDKFFIIREGNFEVVLGNESYHASAEERVAFSSMAERLMRKQHFLATLSQPSLCNYGPYGRTTSFLFESKGTEEDLPSGTLFSRHVSGPSEAMRPTITSPLLPRPRQEGRLGVGTQSYTLGGGFGRIGKIQESERAGDESDKESTASTSHSQHDILGPGDSFGELALLYNMRREATFRAMEDSVVYAVPRRAWESCFTRCGQRFDEYCKLLDEVHALEPLLSSERYELACNASGFPVNSEWKVLKERFFAGEPVDPVFEGIVKDFIAFDVTLQDVFKKVEIFMHGVDSLSEGLTALAESTTTGLSAVDDQLIKADCCKMKEATNSITRADAPHSAIAKLRRDMDFNIMNPLRSHIVNNRNMKGHLDKRRRRLLELNIAKREMDECTKKNLNQTDRRYLSAQSQLDSAKMAFHEVDKHIFEWLYILEEYKGDILDSCLQTLKYLQYEFFATSAHAISGVLPVRMEFRPMVEMTPEHLEAQVEMALQEADEANDGSASPAVVTDFSARLIEKLAKDNKNKPGEGLDSAAGESPAVPVDPLSFSSLLSQGFDEGPARQALRKFKNNTQAALDFLIGGGGEEEQEEVRMPTTVPRVQRLKERRRAQAQQRRKEEERRRSNSDATPAPASPKEAVESKPGKAPEPMADLLDFNHQEQKPAAPSSGDMLDLMGDTSPPKAAASSSIGPGAELLDLVGEPPPPTDFSKQIDTLPLPEQMSLDLSKCEKGPLPTPAAPAASASGWGTIAAVQPLPGFVHFKPGERVIIQGKVRRARQWYVIYAGTAVMKLDSEGNPTKELAEVRRPGCFGERSLLRGDAAYDVNVDAGPEGMTCLTFNGETIRMLLMRIYTESPGFIPDIHANIEEWCQLKARTYDADLDSPCHSMDLSTGLSQIQTSAGSKKTNLENLSKLQLLGRGAYGEVTLVEDMVRKRRYALKAMSKGYLQRKGVVRQIRWERELLSMVDSPFVIKLHRTLQDDQHIFFLMEAALGGNLMELLHTHSEVFLEDRPRGSACAFYVACLVAALEHLHERCIVHRRWAPCTGR</sequence>
<evidence type="ECO:0000259" key="9">
    <source>
        <dbReference type="PROSITE" id="PS50030"/>
    </source>
</evidence>
<feature type="domain" description="Cyclic nucleotide-binding" evidence="10">
    <location>
        <begin position="203"/>
        <end position="271"/>
    </location>
</feature>
<evidence type="ECO:0000256" key="2">
    <source>
        <dbReference type="ARBA" id="ARBA00022679"/>
    </source>
</evidence>
<proteinExistence type="predicted"/>
<evidence type="ECO:0000256" key="3">
    <source>
        <dbReference type="ARBA" id="ARBA00022741"/>
    </source>
</evidence>
<dbReference type="PROSITE" id="PS00107">
    <property type="entry name" value="PROTEIN_KINASE_ATP"/>
    <property type="match status" value="1"/>
</dbReference>
<feature type="compositionally biased region" description="Basic and acidic residues" evidence="7">
    <location>
        <begin position="842"/>
        <end position="852"/>
    </location>
</feature>
<feature type="domain" description="UBA" evidence="9">
    <location>
        <begin position="770"/>
        <end position="810"/>
    </location>
</feature>
<feature type="region of interest" description="Disordered" evidence="7">
    <location>
        <begin position="750"/>
        <end position="770"/>
    </location>
</feature>
<dbReference type="SUPFAM" id="SSF46934">
    <property type="entry name" value="UBA-like"/>
    <property type="match status" value="1"/>
</dbReference>
<dbReference type="EMBL" id="CAMXCT030000402">
    <property type="protein sequence ID" value="CAL4765609.1"/>
    <property type="molecule type" value="Genomic_DNA"/>
</dbReference>
<dbReference type="GO" id="GO:0004691">
    <property type="term" value="F:cAMP-dependent protein kinase activity"/>
    <property type="evidence" value="ECO:0007669"/>
    <property type="project" value="TreeGrafter"/>
</dbReference>
<dbReference type="SMART" id="SM00100">
    <property type="entry name" value="cNMP"/>
    <property type="match status" value="2"/>
</dbReference>
<dbReference type="InterPro" id="IPR000595">
    <property type="entry name" value="cNMP-bd_dom"/>
</dbReference>
<evidence type="ECO:0000313" key="13">
    <source>
        <dbReference type="Proteomes" id="UP001152797"/>
    </source>
</evidence>
<feature type="domain" description="Cyclic nucleotide-binding" evidence="10">
    <location>
        <begin position="986"/>
        <end position="1076"/>
    </location>
</feature>
<evidence type="ECO:0000256" key="6">
    <source>
        <dbReference type="PROSITE-ProRule" id="PRU10141"/>
    </source>
</evidence>
<dbReference type="GO" id="GO:0046872">
    <property type="term" value="F:metal ion binding"/>
    <property type="evidence" value="ECO:0007669"/>
    <property type="project" value="UniProtKB-KW"/>
</dbReference>
<feature type="domain" description="Protein kinase" evidence="8">
    <location>
        <begin position="1137"/>
        <end position="1273"/>
    </location>
</feature>
<comment type="caution">
    <text evidence="11">The sequence shown here is derived from an EMBL/GenBank/DDBJ whole genome shotgun (WGS) entry which is preliminary data.</text>
</comment>
<dbReference type="SMART" id="SM00165">
    <property type="entry name" value="UBA"/>
    <property type="match status" value="1"/>
</dbReference>
<dbReference type="GO" id="GO:0005524">
    <property type="term" value="F:ATP binding"/>
    <property type="evidence" value="ECO:0007669"/>
    <property type="project" value="UniProtKB-UniRule"/>
</dbReference>
<keyword evidence="1" id="KW-0723">Serine/threonine-protein kinase</keyword>
<dbReference type="SMART" id="SM00220">
    <property type="entry name" value="S_TKc"/>
    <property type="match status" value="1"/>
</dbReference>
<dbReference type="PANTHER" id="PTHR24353">
    <property type="entry name" value="CYCLIC NUCLEOTIDE-DEPENDENT PROTEIN KINASE"/>
    <property type="match status" value="1"/>
</dbReference>
<dbReference type="PROSITE" id="PS00888">
    <property type="entry name" value="CNMP_BINDING_1"/>
    <property type="match status" value="1"/>
</dbReference>
<dbReference type="Pfam" id="PF00069">
    <property type="entry name" value="Pkinase"/>
    <property type="match status" value="1"/>
</dbReference>
<dbReference type="InterPro" id="IPR009060">
    <property type="entry name" value="UBA-like_sf"/>
</dbReference>
<dbReference type="Gene3D" id="1.10.8.10">
    <property type="entry name" value="DNA helicase RuvA subunit, C-terminal domain"/>
    <property type="match status" value="1"/>
</dbReference>
<evidence type="ECO:0000256" key="5">
    <source>
        <dbReference type="ARBA" id="ARBA00022840"/>
    </source>
</evidence>
<dbReference type="InterPro" id="IPR018488">
    <property type="entry name" value="cNMP-bd_CS"/>
</dbReference>
<evidence type="ECO:0000313" key="12">
    <source>
        <dbReference type="EMBL" id="CAL4765609.1"/>
    </source>
</evidence>
<reference evidence="12 13" key="2">
    <citation type="submission" date="2024-05" db="EMBL/GenBank/DDBJ databases">
        <authorList>
            <person name="Chen Y."/>
            <person name="Shah S."/>
            <person name="Dougan E. K."/>
            <person name="Thang M."/>
            <person name="Chan C."/>
        </authorList>
    </citation>
    <scope>NUCLEOTIDE SEQUENCE [LARGE SCALE GENOMIC DNA]</scope>
</reference>
<dbReference type="PROSITE" id="PS50030">
    <property type="entry name" value="UBA"/>
    <property type="match status" value="1"/>
</dbReference>
<evidence type="ECO:0000256" key="4">
    <source>
        <dbReference type="ARBA" id="ARBA00022777"/>
    </source>
</evidence>
<dbReference type="SUPFAM" id="SSF51206">
    <property type="entry name" value="cAMP-binding domain-like"/>
    <property type="match status" value="3"/>
</dbReference>
<feature type="compositionally biased region" description="Basic and acidic residues" evidence="7">
    <location>
        <begin position="367"/>
        <end position="380"/>
    </location>
</feature>
<feature type="region of interest" description="Disordered" evidence="7">
    <location>
        <begin position="318"/>
        <end position="351"/>
    </location>
</feature>
<evidence type="ECO:0000256" key="7">
    <source>
        <dbReference type="SAM" id="MobiDB-lite"/>
    </source>
</evidence>
<dbReference type="AlphaFoldDB" id="A0A9P1BS30"/>
<dbReference type="PANTHER" id="PTHR24353:SF143">
    <property type="entry name" value="PROTEIN KINASE DOMAIN-CONTAINING PROTEIN"/>
    <property type="match status" value="1"/>
</dbReference>
<dbReference type="CDD" id="cd07307">
    <property type="entry name" value="BAR"/>
    <property type="match status" value="1"/>
</dbReference>
<reference evidence="11" key="1">
    <citation type="submission" date="2022-10" db="EMBL/GenBank/DDBJ databases">
        <authorList>
            <person name="Chen Y."/>
            <person name="Dougan E. K."/>
            <person name="Chan C."/>
            <person name="Rhodes N."/>
            <person name="Thang M."/>
        </authorList>
    </citation>
    <scope>NUCLEOTIDE SEQUENCE</scope>
</reference>
<keyword evidence="4" id="KW-0418">Kinase</keyword>
<dbReference type="InterPro" id="IPR027267">
    <property type="entry name" value="AH/BAR_dom_sf"/>
</dbReference>
<dbReference type="Gene3D" id="1.10.510.10">
    <property type="entry name" value="Transferase(Phosphotransferase) domain 1"/>
    <property type="match status" value="1"/>
</dbReference>
<dbReference type="InterPro" id="IPR015940">
    <property type="entry name" value="UBA"/>
</dbReference>
<dbReference type="Proteomes" id="UP001152797">
    <property type="component" value="Unassembled WGS sequence"/>
</dbReference>
<evidence type="ECO:0000256" key="1">
    <source>
        <dbReference type="ARBA" id="ARBA00022527"/>
    </source>
</evidence>
<protein>
    <submittedName>
        <fullName evidence="12">UBA domain-containing protein</fullName>
    </submittedName>
</protein>
<evidence type="ECO:0000259" key="10">
    <source>
        <dbReference type="PROSITE" id="PS50042"/>
    </source>
</evidence>
<dbReference type="OrthoDB" id="444930at2759"/>
<dbReference type="InterPro" id="IPR018490">
    <property type="entry name" value="cNMP-bd_dom_sf"/>
</dbReference>
<keyword evidence="5 6" id="KW-0067">ATP-binding</keyword>
<dbReference type="EMBL" id="CAMXCT020000402">
    <property type="protein sequence ID" value="CAL1131672.1"/>
    <property type="molecule type" value="Genomic_DNA"/>
</dbReference>
<feature type="region of interest" description="Disordered" evidence="7">
    <location>
        <begin position="813"/>
        <end position="915"/>
    </location>
</feature>
<keyword evidence="2" id="KW-0808">Transferase</keyword>
<dbReference type="InterPro" id="IPR017441">
    <property type="entry name" value="Protein_kinase_ATP_BS"/>
</dbReference>
<dbReference type="Pfam" id="PF00027">
    <property type="entry name" value="cNMP_binding"/>
    <property type="match status" value="2"/>
</dbReference>
<dbReference type="Gene3D" id="1.20.1270.60">
    <property type="entry name" value="Arfaptin homology (AH) domain/BAR domain"/>
    <property type="match status" value="1"/>
</dbReference>
<dbReference type="Gene3D" id="3.30.200.20">
    <property type="entry name" value="Phosphorylase Kinase, domain 1"/>
    <property type="match status" value="1"/>
</dbReference>
<dbReference type="EMBL" id="CAMXCT010000402">
    <property type="protein sequence ID" value="CAI3978297.1"/>
    <property type="molecule type" value="Genomic_DNA"/>
</dbReference>
<dbReference type="InterPro" id="IPR011009">
    <property type="entry name" value="Kinase-like_dom_sf"/>
</dbReference>
<dbReference type="CDD" id="cd00038">
    <property type="entry name" value="CAP_ED"/>
    <property type="match status" value="2"/>
</dbReference>
<dbReference type="SUPFAM" id="SSF103657">
    <property type="entry name" value="BAR/IMD domain-like"/>
    <property type="match status" value="1"/>
</dbReference>
<gene>
    <name evidence="11" type="ORF">C1SCF055_LOCUS6360</name>
</gene>
<feature type="domain" description="Cyclic nucleotide-binding" evidence="10">
    <location>
        <begin position="46"/>
        <end position="148"/>
    </location>
</feature>
<accession>A0A9P1BS30</accession>
<dbReference type="PROSITE" id="PS50011">
    <property type="entry name" value="PROTEIN_KINASE_DOM"/>
    <property type="match status" value="1"/>
</dbReference>
<dbReference type="PROSITE" id="PS50042">
    <property type="entry name" value="CNMP_BINDING_3"/>
    <property type="match status" value="4"/>
</dbReference>